<dbReference type="GeneID" id="36633295"/>
<evidence type="ECO:0008006" key="5">
    <source>
        <dbReference type="Google" id="ProtNLM"/>
    </source>
</evidence>
<proteinExistence type="predicted"/>
<reference evidence="3 4" key="1">
    <citation type="submission" date="2016-07" db="EMBL/GenBank/DDBJ databases">
        <title>Multiple horizontal gene transfer events from other fungi enriched the ability of initially mycotrophic Trichoderma (Ascomycota) to feed on dead plant biomass.</title>
        <authorList>
            <consortium name="DOE Joint Genome Institute"/>
            <person name="Aerts A."/>
            <person name="Atanasova L."/>
            <person name="Chenthamara K."/>
            <person name="Zhang J."/>
            <person name="Grujic M."/>
            <person name="Henrissat B."/>
            <person name="Kuo A."/>
            <person name="Salamov A."/>
            <person name="Lipzen A."/>
            <person name="Labutti K."/>
            <person name="Barry K."/>
            <person name="Miao Y."/>
            <person name="Rahimi M.J."/>
            <person name="Shen Q."/>
            <person name="Grigoriev I.V."/>
            <person name="Kubicek C.P."/>
            <person name="Druzhinina I.S."/>
        </authorList>
    </citation>
    <scope>NUCLEOTIDE SEQUENCE [LARGE SCALE GENOMIC DNA]</scope>
    <source>
        <strain evidence="3 4">CBS 226.95</strain>
    </source>
</reference>
<dbReference type="Gene3D" id="3.30.710.10">
    <property type="entry name" value="Potassium Channel Kv1.1, Chain A"/>
    <property type="match status" value="1"/>
</dbReference>
<evidence type="ECO:0000256" key="2">
    <source>
        <dbReference type="SAM" id="MobiDB-lite"/>
    </source>
</evidence>
<feature type="region of interest" description="Disordered" evidence="2">
    <location>
        <begin position="394"/>
        <end position="439"/>
    </location>
</feature>
<dbReference type="Proteomes" id="UP000241690">
    <property type="component" value="Unassembled WGS sequence"/>
</dbReference>
<keyword evidence="1" id="KW-0175">Coiled coil</keyword>
<dbReference type="AlphaFoldDB" id="A0A2T3ZZR1"/>
<dbReference type="InterPro" id="IPR011333">
    <property type="entry name" value="SKP1/BTB/POZ_sf"/>
</dbReference>
<dbReference type="PANTHER" id="PTHR37538">
    <property type="entry name" value="BTB DOMAIN-CONTAINING PROTEIN"/>
    <property type="match status" value="1"/>
</dbReference>
<gene>
    <name evidence="3" type="ORF">M431DRAFT_9552</name>
</gene>
<evidence type="ECO:0000256" key="1">
    <source>
        <dbReference type="SAM" id="Coils"/>
    </source>
</evidence>
<accession>A0A2T3ZZR1</accession>
<sequence length="488" mass="54744">MDEDPRPFYSPYMLITVPLQFADGRTLNIPPHLLSQSPKLEAMYQETRLKFPDVSDDVGHVIIHYLYTGTYQSLRPEGSELQKALATEFSTSIRAYNAAETYELPNLAELAKAEIERLGETLQVSLVFDILREVCPNPGTGDVWLSNFLKNRLKSFLRGGVMKPLQSKTGIPHKTVPISHILFKGMLELFREQEESRLEKIHDTFEVAAGDCSGFPLASSYLFAKPVVKCNMNIGELEGNIFNPDNMWVPPWLNKNKGGQVNTTPEVLEKNGSEDISTQDVGMSQYEKTEKISGSVGQLNEDERKEQASPKTQQQVNQGIEHAIETVEEQINQEAAIAEEEEAEIAQLVEARRHTLWGIDRSAELRLDFLQAKAKERAKRQAFRKAEESVKGKGIKSRISKKAKRNHDSNVVEVDPLSGRPENHLMAKQQTKGNNDKEDIVDTWVSLCKNTSEGKQEMDGDSESNTPVGHSSDNNSAFSIWSLGKDQT</sequence>
<feature type="coiled-coil region" evidence="1">
    <location>
        <begin position="324"/>
        <end position="351"/>
    </location>
</feature>
<evidence type="ECO:0000313" key="3">
    <source>
        <dbReference type="EMBL" id="PTB50289.1"/>
    </source>
</evidence>
<dbReference type="STRING" id="983964.A0A2T3ZZR1"/>
<feature type="region of interest" description="Disordered" evidence="2">
    <location>
        <begin position="451"/>
        <end position="488"/>
    </location>
</feature>
<name>A0A2T3ZZR1_TRIHA</name>
<protein>
    <recommendedName>
        <fullName evidence="5">BTB domain-containing protein</fullName>
    </recommendedName>
</protein>
<feature type="region of interest" description="Disordered" evidence="2">
    <location>
        <begin position="258"/>
        <end position="316"/>
    </location>
</feature>
<feature type="compositionally biased region" description="Polar residues" evidence="2">
    <location>
        <begin position="463"/>
        <end position="488"/>
    </location>
</feature>
<dbReference type="RefSeq" id="XP_024769966.1">
    <property type="nucleotide sequence ID" value="XM_024924712.1"/>
</dbReference>
<feature type="compositionally biased region" description="Basic residues" evidence="2">
    <location>
        <begin position="394"/>
        <end position="405"/>
    </location>
</feature>
<organism evidence="3 4">
    <name type="scientific">Trichoderma harzianum CBS 226.95</name>
    <dbReference type="NCBI Taxonomy" id="983964"/>
    <lineage>
        <taxon>Eukaryota</taxon>
        <taxon>Fungi</taxon>
        <taxon>Dikarya</taxon>
        <taxon>Ascomycota</taxon>
        <taxon>Pezizomycotina</taxon>
        <taxon>Sordariomycetes</taxon>
        <taxon>Hypocreomycetidae</taxon>
        <taxon>Hypocreales</taxon>
        <taxon>Hypocreaceae</taxon>
        <taxon>Trichoderma</taxon>
    </lineage>
</organism>
<dbReference type="PANTHER" id="PTHR37538:SF1">
    <property type="entry name" value="BTB DOMAIN-CONTAINING PROTEIN"/>
    <property type="match status" value="1"/>
</dbReference>
<evidence type="ECO:0000313" key="4">
    <source>
        <dbReference type="Proteomes" id="UP000241690"/>
    </source>
</evidence>
<keyword evidence="4" id="KW-1185">Reference proteome</keyword>
<dbReference type="EMBL" id="KZ679689">
    <property type="protein sequence ID" value="PTB50289.1"/>
    <property type="molecule type" value="Genomic_DNA"/>
</dbReference>